<keyword evidence="5" id="KW-0472">Membrane</keyword>
<keyword evidence="11" id="KW-1185">Reference proteome</keyword>
<keyword evidence="6" id="KW-0325">Glycoprotein</keyword>
<evidence type="ECO:0000256" key="8">
    <source>
        <dbReference type="SAM" id="SignalP"/>
    </source>
</evidence>
<evidence type="ECO:0000256" key="3">
    <source>
        <dbReference type="ARBA" id="ARBA00022729"/>
    </source>
</evidence>
<evidence type="ECO:0000256" key="6">
    <source>
        <dbReference type="ARBA" id="ARBA00023180"/>
    </source>
</evidence>
<organism evidence="10 11">
    <name type="scientific">Lachnellula suecica</name>
    <dbReference type="NCBI Taxonomy" id="602035"/>
    <lineage>
        <taxon>Eukaryota</taxon>
        <taxon>Fungi</taxon>
        <taxon>Dikarya</taxon>
        <taxon>Ascomycota</taxon>
        <taxon>Pezizomycotina</taxon>
        <taxon>Leotiomycetes</taxon>
        <taxon>Helotiales</taxon>
        <taxon>Lachnaceae</taxon>
        <taxon>Lachnellula</taxon>
    </lineage>
</organism>
<evidence type="ECO:0000256" key="7">
    <source>
        <dbReference type="SAM" id="MobiDB-lite"/>
    </source>
</evidence>
<dbReference type="Pfam" id="PF25486">
    <property type="entry name" value="DUF7909"/>
    <property type="match status" value="1"/>
</dbReference>
<evidence type="ECO:0000256" key="4">
    <source>
        <dbReference type="ARBA" id="ARBA00022989"/>
    </source>
</evidence>
<dbReference type="InterPro" id="IPR057231">
    <property type="entry name" value="DUF7909"/>
</dbReference>
<keyword evidence="3 8" id="KW-0732">Signal</keyword>
<dbReference type="GO" id="GO:0005886">
    <property type="term" value="C:plasma membrane"/>
    <property type="evidence" value="ECO:0007669"/>
    <property type="project" value="TreeGrafter"/>
</dbReference>
<name>A0A8T9BY03_9HELO</name>
<dbReference type="PROSITE" id="PS51212">
    <property type="entry name" value="WSC"/>
    <property type="match status" value="1"/>
</dbReference>
<evidence type="ECO:0000256" key="1">
    <source>
        <dbReference type="ARBA" id="ARBA00004167"/>
    </source>
</evidence>
<evidence type="ECO:0000256" key="2">
    <source>
        <dbReference type="ARBA" id="ARBA00022692"/>
    </source>
</evidence>
<dbReference type="AlphaFoldDB" id="A0A8T9BY03"/>
<reference evidence="10 11" key="1">
    <citation type="submission" date="2018-05" db="EMBL/GenBank/DDBJ databases">
        <title>Genome sequencing and assembly of the regulated plant pathogen Lachnellula willkommii and related sister species for the development of diagnostic species identification markers.</title>
        <authorList>
            <person name="Giroux E."/>
            <person name="Bilodeau G."/>
        </authorList>
    </citation>
    <scope>NUCLEOTIDE SEQUENCE [LARGE SCALE GENOMIC DNA]</scope>
    <source>
        <strain evidence="10 11">CBS 268.59</strain>
    </source>
</reference>
<evidence type="ECO:0000256" key="5">
    <source>
        <dbReference type="ARBA" id="ARBA00023136"/>
    </source>
</evidence>
<comment type="subcellular location">
    <subcellularLocation>
        <location evidence="1">Membrane</location>
        <topology evidence="1">Single-pass membrane protein</topology>
    </subcellularLocation>
</comment>
<feature type="chain" id="PRO_5035762954" evidence="8">
    <location>
        <begin position="19"/>
        <end position="347"/>
    </location>
</feature>
<comment type="caution">
    <text evidence="10">The sequence shown here is derived from an EMBL/GenBank/DDBJ whole genome shotgun (WGS) entry which is preliminary data.</text>
</comment>
<dbReference type="SMART" id="SM00321">
    <property type="entry name" value="WSC"/>
    <property type="match status" value="1"/>
</dbReference>
<dbReference type="Proteomes" id="UP000469558">
    <property type="component" value="Unassembled WGS sequence"/>
</dbReference>
<evidence type="ECO:0000313" key="10">
    <source>
        <dbReference type="EMBL" id="TVY64201.1"/>
    </source>
</evidence>
<accession>A0A8T9BY03</accession>
<feature type="signal peptide" evidence="8">
    <location>
        <begin position="1"/>
        <end position="18"/>
    </location>
</feature>
<dbReference type="InterPro" id="IPR002889">
    <property type="entry name" value="WSC_carb-bd"/>
</dbReference>
<keyword evidence="4" id="KW-1133">Transmembrane helix</keyword>
<gene>
    <name evidence="10" type="primary">Wscd1</name>
    <name evidence="10" type="ORF">LSUE1_G008708</name>
</gene>
<dbReference type="PANTHER" id="PTHR24269">
    <property type="entry name" value="KREMEN PROTEIN"/>
    <property type="match status" value="1"/>
</dbReference>
<feature type="domain" description="WSC" evidence="9">
    <location>
        <begin position="234"/>
        <end position="336"/>
    </location>
</feature>
<dbReference type="OrthoDB" id="2019572at2759"/>
<protein>
    <submittedName>
        <fullName evidence="10">WSC domain-containing protein</fullName>
    </submittedName>
</protein>
<dbReference type="EMBL" id="QGMK01001815">
    <property type="protein sequence ID" value="TVY64201.1"/>
    <property type="molecule type" value="Genomic_DNA"/>
</dbReference>
<proteinExistence type="predicted"/>
<evidence type="ECO:0000259" key="9">
    <source>
        <dbReference type="PROSITE" id="PS51212"/>
    </source>
</evidence>
<dbReference type="Pfam" id="PF01822">
    <property type="entry name" value="WSC"/>
    <property type="match status" value="1"/>
</dbReference>
<feature type="region of interest" description="Disordered" evidence="7">
    <location>
        <begin position="188"/>
        <end position="228"/>
    </location>
</feature>
<dbReference type="InterPro" id="IPR051836">
    <property type="entry name" value="Kremen_rcpt"/>
</dbReference>
<evidence type="ECO:0000313" key="11">
    <source>
        <dbReference type="Proteomes" id="UP000469558"/>
    </source>
</evidence>
<dbReference type="PANTHER" id="PTHR24269:SF16">
    <property type="entry name" value="PROTEIN SLG1"/>
    <property type="match status" value="1"/>
</dbReference>
<sequence>MQNFILSILLAAASVTTACTLPTDALSNTITTSFGLLIQNPAYPVIHDRYFNLLIAGGGDKHLFLSPVGDSAFDLVLDNGSLEQGIIHAIIGGEYGDVDNTTKMFMSERNEPLAIFQPTYGCDPDTDEVQIQLSFVTWQQQVAGGNICVREASGNRGYEFRYSPPRNPAVDPSNPCMAVTMVVVAGPTTPPTTSSSAPTSTSSVPGGGISTTTSITPTSTPSSPPPFTDLTSSGFAFLGCAPEERRATDGPGRVLTGTSLADDAMTNEKCIAFCTSQSYAYAGTEYTRECWCGNSVAPGRVPQTTVASLAGCNFLCGGDAGEYCGGDAWLSLYQACGTGDCFNVQFI</sequence>
<feature type="compositionally biased region" description="Low complexity" evidence="7">
    <location>
        <begin position="188"/>
        <end position="221"/>
    </location>
</feature>
<keyword evidence="2" id="KW-0812">Transmembrane</keyword>